<evidence type="ECO:0000313" key="3">
    <source>
        <dbReference type="Proteomes" id="UP000468717"/>
    </source>
</evidence>
<keyword evidence="3" id="KW-1185">Reference proteome</keyword>
<evidence type="ECO:0000313" key="2">
    <source>
        <dbReference type="EMBL" id="KAB8066722.1"/>
    </source>
</evidence>
<comment type="caution">
    <text evidence="2">The sequence shown here is derived from an EMBL/GenBank/DDBJ whole genome shotgun (WGS) entry which is preliminary data.</text>
</comment>
<gene>
    <name evidence="2" type="ORF">GCN75_00155</name>
</gene>
<keyword evidence="1" id="KW-0732">Signal</keyword>
<feature type="signal peptide" evidence="1">
    <location>
        <begin position="1"/>
        <end position="18"/>
    </location>
</feature>
<proteinExistence type="predicted"/>
<dbReference type="AlphaFoldDB" id="A0A6I1I6W5"/>
<evidence type="ECO:0000256" key="1">
    <source>
        <dbReference type="SAM" id="SignalP"/>
    </source>
</evidence>
<dbReference type="EMBL" id="WFLI01000001">
    <property type="protein sequence ID" value="KAB8066722.1"/>
    <property type="molecule type" value="Genomic_DNA"/>
</dbReference>
<dbReference type="RefSeq" id="WP_152280806.1">
    <property type="nucleotide sequence ID" value="NZ_WFLI01000001.1"/>
</dbReference>
<protein>
    <recommendedName>
        <fullName evidence="4">VCBS repeat-containing protein</fullName>
    </recommendedName>
</protein>
<dbReference type="Proteomes" id="UP000468717">
    <property type="component" value="Unassembled WGS sequence"/>
</dbReference>
<sequence length="159" mass="16968">MAVTVALVFAAGMAGAQALPPQAQLPVWATQQLDSLAKREAVEVSARMNPFVLRGDFDGDGKGDLAVLVKNKDSKKEGIAFLFRQKTAPLIVGAGHALSSGGDDFAWLEVWQVEDKGSLQHSYHEKSLKTDGIVVAKEGSASALIYIKGGKAFWQQQGD</sequence>
<accession>A0A6I1I6W5</accession>
<reference evidence="2 3" key="1">
    <citation type="submission" date="2019-10" db="EMBL/GenBank/DDBJ databases">
        <title>Three novel species isolated from a subtropical stream in China.</title>
        <authorList>
            <person name="Lu H."/>
        </authorList>
    </citation>
    <scope>NUCLEOTIDE SEQUENCE [LARGE SCALE GENOMIC DNA]</scope>
    <source>
        <strain evidence="2 3">FT13W</strain>
    </source>
</reference>
<feature type="chain" id="PRO_5026186577" description="VCBS repeat-containing protein" evidence="1">
    <location>
        <begin position="19"/>
        <end position="159"/>
    </location>
</feature>
<organism evidence="2 3">
    <name type="scientific">Janthinobacterium violaceinigrum</name>
    <dbReference type="NCBI Taxonomy" id="2654252"/>
    <lineage>
        <taxon>Bacteria</taxon>
        <taxon>Pseudomonadati</taxon>
        <taxon>Pseudomonadota</taxon>
        <taxon>Betaproteobacteria</taxon>
        <taxon>Burkholderiales</taxon>
        <taxon>Oxalobacteraceae</taxon>
        <taxon>Janthinobacterium</taxon>
    </lineage>
</organism>
<name>A0A6I1I6W5_9BURK</name>
<evidence type="ECO:0008006" key="4">
    <source>
        <dbReference type="Google" id="ProtNLM"/>
    </source>
</evidence>